<dbReference type="EMBL" id="ASHM01055703">
    <property type="protein sequence ID" value="PNX88134.1"/>
    <property type="molecule type" value="Genomic_DNA"/>
</dbReference>
<comment type="caution">
    <text evidence="1">The sequence shown here is derived from an EMBL/GenBank/DDBJ whole genome shotgun (WGS) entry which is preliminary data.</text>
</comment>
<reference evidence="1 2" key="1">
    <citation type="journal article" date="2014" name="Am. J. Bot.">
        <title>Genome assembly and annotation for red clover (Trifolium pratense; Fabaceae).</title>
        <authorList>
            <person name="Istvanek J."/>
            <person name="Jaros M."/>
            <person name="Krenek A."/>
            <person name="Repkova J."/>
        </authorList>
    </citation>
    <scope>NUCLEOTIDE SEQUENCE [LARGE SCALE GENOMIC DNA]</scope>
    <source>
        <strain evidence="2">cv. Tatra</strain>
        <tissue evidence="1">Young leaves</tissue>
    </source>
</reference>
<dbReference type="AlphaFoldDB" id="A0A2K3MBH4"/>
<sequence>MDFFIVATSPAIATSIVGDHHRHPRLHLARRPLPPFQAHCRLSFVIIDSPVTMPSLVGVVSN</sequence>
<protein>
    <submittedName>
        <fullName evidence="1">Uncharacterized protein</fullName>
    </submittedName>
</protein>
<gene>
    <name evidence="1" type="ORF">L195_g044235</name>
</gene>
<evidence type="ECO:0000313" key="2">
    <source>
        <dbReference type="Proteomes" id="UP000236291"/>
    </source>
</evidence>
<accession>A0A2K3MBH4</accession>
<reference evidence="1 2" key="2">
    <citation type="journal article" date="2017" name="Front. Plant Sci.">
        <title>Gene Classification and Mining of Molecular Markers Useful in Red Clover (Trifolium pratense) Breeding.</title>
        <authorList>
            <person name="Istvanek J."/>
            <person name="Dluhosova J."/>
            <person name="Dluhos P."/>
            <person name="Patkova L."/>
            <person name="Nedelnik J."/>
            <person name="Repkova J."/>
        </authorList>
    </citation>
    <scope>NUCLEOTIDE SEQUENCE [LARGE SCALE GENOMIC DNA]</scope>
    <source>
        <strain evidence="2">cv. Tatra</strain>
        <tissue evidence="1">Young leaves</tissue>
    </source>
</reference>
<proteinExistence type="predicted"/>
<dbReference type="Proteomes" id="UP000236291">
    <property type="component" value="Unassembled WGS sequence"/>
</dbReference>
<name>A0A2K3MBH4_TRIPR</name>
<organism evidence="1 2">
    <name type="scientific">Trifolium pratense</name>
    <name type="common">Red clover</name>
    <dbReference type="NCBI Taxonomy" id="57577"/>
    <lineage>
        <taxon>Eukaryota</taxon>
        <taxon>Viridiplantae</taxon>
        <taxon>Streptophyta</taxon>
        <taxon>Embryophyta</taxon>
        <taxon>Tracheophyta</taxon>
        <taxon>Spermatophyta</taxon>
        <taxon>Magnoliopsida</taxon>
        <taxon>eudicotyledons</taxon>
        <taxon>Gunneridae</taxon>
        <taxon>Pentapetalae</taxon>
        <taxon>rosids</taxon>
        <taxon>fabids</taxon>
        <taxon>Fabales</taxon>
        <taxon>Fabaceae</taxon>
        <taxon>Papilionoideae</taxon>
        <taxon>50 kb inversion clade</taxon>
        <taxon>NPAAA clade</taxon>
        <taxon>Hologalegina</taxon>
        <taxon>IRL clade</taxon>
        <taxon>Trifolieae</taxon>
        <taxon>Trifolium</taxon>
    </lineage>
</organism>
<evidence type="ECO:0000313" key="1">
    <source>
        <dbReference type="EMBL" id="PNX88134.1"/>
    </source>
</evidence>